<reference evidence="2 3" key="1">
    <citation type="submission" date="2024-01" db="EMBL/GenBank/DDBJ databases">
        <title>Multi-omics insights into the function and evolution of sodium benzoate biodegradation pathways in Benzoatithermus flavus gen. nov., sp. nov. from hot spring.</title>
        <authorList>
            <person name="Hu C.-J."/>
            <person name="Li W.-J."/>
        </authorList>
    </citation>
    <scope>NUCLEOTIDE SEQUENCE [LARGE SCALE GENOMIC DNA]</scope>
    <source>
        <strain evidence="2 3">SYSU G07066</strain>
    </source>
</reference>
<dbReference type="PANTHER" id="PTHR33986:SF15">
    <property type="entry name" value="MITOCHONDRIAL FISSION PROTEIN ELM1"/>
    <property type="match status" value="1"/>
</dbReference>
<dbReference type="Pfam" id="PF06258">
    <property type="entry name" value="Mito_fiss_Elm1"/>
    <property type="match status" value="1"/>
</dbReference>
<dbReference type="Proteomes" id="UP001375743">
    <property type="component" value="Unassembled WGS sequence"/>
</dbReference>
<protein>
    <submittedName>
        <fullName evidence="2">Mitochondrial fission ELM1 family protein</fullName>
    </submittedName>
</protein>
<gene>
    <name evidence="2" type="ORF">U1T56_19560</name>
</gene>
<feature type="compositionally biased region" description="Low complexity" evidence="1">
    <location>
        <begin position="382"/>
        <end position="397"/>
    </location>
</feature>
<evidence type="ECO:0000256" key="1">
    <source>
        <dbReference type="SAM" id="MobiDB-lite"/>
    </source>
</evidence>
<proteinExistence type="predicted"/>
<evidence type="ECO:0000313" key="2">
    <source>
        <dbReference type="EMBL" id="MEK0085355.1"/>
    </source>
</evidence>
<name>A0ABU8XVX4_9PROT</name>
<dbReference type="InterPro" id="IPR009367">
    <property type="entry name" value="Elm1-like"/>
</dbReference>
<dbReference type="PANTHER" id="PTHR33986">
    <property type="entry name" value="OS02G0535700 PROTEIN"/>
    <property type="match status" value="1"/>
</dbReference>
<feature type="region of interest" description="Disordered" evidence="1">
    <location>
        <begin position="382"/>
        <end position="414"/>
    </location>
</feature>
<keyword evidence="3" id="KW-1185">Reference proteome</keyword>
<sequence>MSDRPETIPETPPPRVWAVLCYRAGDNAQILALAQALGWPFEVKRLAYRPGGRIFDVWRGTNLFGIDRTRSSPLEPPWPDLVITAAMRNEPVCRWIKQQTGGKARYVHIGKPWADAARFDLVLTVPEYPVPDRPNVLRTRLSLNRANPVTLAAAAERWAPRLAHLPRPYIAVLVGGYAGPHCFDQEKAERLGREARALARRLGGGTLLVTTSARTEPAAADALEAAIGQPAHVHRWRPDDPDNPYYGYLALAEAIVVTSDSTMMLAEACATGKPVHLFDLLLDDPPPASEPLRAKLKRWWRRCNPGRLKAFLYREIFWGGLVPRYLVRDIRVVHDELIRAGRVVWLGQPFPEAPPPLPDEMALAVARVRALFPDRAAPPLPHAAAPALAPTAPCPAASEVPGTRPPSAASITRA</sequence>
<comment type="caution">
    <text evidence="2">The sequence shown here is derived from an EMBL/GenBank/DDBJ whole genome shotgun (WGS) entry which is preliminary data.</text>
</comment>
<dbReference type="EMBL" id="JBBLZC010000025">
    <property type="protein sequence ID" value="MEK0085355.1"/>
    <property type="molecule type" value="Genomic_DNA"/>
</dbReference>
<organism evidence="2 3">
    <name type="scientific">Benzoatithermus flavus</name>
    <dbReference type="NCBI Taxonomy" id="3108223"/>
    <lineage>
        <taxon>Bacteria</taxon>
        <taxon>Pseudomonadati</taxon>
        <taxon>Pseudomonadota</taxon>
        <taxon>Alphaproteobacteria</taxon>
        <taxon>Geminicoccales</taxon>
        <taxon>Geminicoccaceae</taxon>
        <taxon>Benzoatithermus</taxon>
    </lineage>
</organism>
<accession>A0ABU8XVX4</accession>
<evidence type="ECO:0000313" key="3">
    <source>
        <dbReference type="Proteomes" id="UP001375743"/>
    </source>
</evidence>
<dbReference type="RefSeq" id="WP_418161202.1">
    <property type="nucleotide sequence ID" value="NZ_JBBLZC010000025.1"/>
</dbReference>